<evidence type="ECO:0008006" key="3">
    <source>
        <dbReference type="Google" id="ProtNLM"/>
    </source>
</evidence>
<evidence type="ECO:0000313" key="1">
    <source>
        <dbReference type="EMBL" id="KAJ7088400.1"/>
    </source>
</evidence>
<dbReference type="PANTHER" id="PTHR38926:SF5">
    <property type="entry name" value="F-BOX AND LEUCINE-RICH REPEAT PROTEIN 6"/>
    <property type="match status" value="1"/>
</dbReference>
<dbReference type="EMBL" id="JARJCN010000026">
    <property type="protein sequence ID" value="KAJ7088400.1"/>
    <property type="molecule type" value="Genomic_DNA"/>
</dbReference>
<gene>
    <name evidence="1" type="ORF">B0H15DRAFT_289904</name>
</gene>
<dbReference type="SUPFAM" id="SSF52047">
    <property type="entry name" value="RNI-like"/>
    <property type="match status" value="1"/>
</dbReference>
<dbReference type="Gene3D" id="3.80.10.10">
    <property type="entry name" value="Ribonuclease Inhibitor"/>
    <property type="match status" value="1"/>
</dbReference>
<sequence>MMLPEVIRDLQDRIDAVSADIERNREIQRNLEHIKAALHREINALRDPVARLPFELSSDIFIRCLPSSPTARPQEAPMLLLNICSAWKHIALDTPALWTCILIDHICTKEYVEGWATRAQGHPLSVVIRGTLDEGLVSVVQQYTEELRSLELQICGDEYASPAFITSLGPLPSLEALTICNRDGRYLIVGHSYVLAALRLAPNLTACTFLDLETHLDTDTPVDTLVLRRLRSLEFNDECQALRILEHLSLPALEALSLPMLVKVSPDSHLMSFLHRSSPPLQKLNIGYDEESDYTAMEDLLRLLPGLTQLELNWSYNDYLPSLFTTLTKSRSTFLPLLQHLKITNYTLSTAAGEVIHRALSARRTQLKSFELITTQAF</sequence>
<dbReference type="Proteomes" id="UP001222325">
    <property type="component" value="Unassembled WGS sequence"/>
</dbReference>
<dbReference type="InterPro" id="IPR032675">
    <property type="entry name" value="LRR_dom_sf"/>
</dbReference>
<organism evidence="1 2">
    <name type="scientific">Mycena belliarum</name>
    <dbReference type="NCBI Taxonomy" id="1033014"/>
    <lineage>
        <taxon>Eukaryota</taxon>
        <taxon>Fungi</taxon>
        <taxon>Dikarya</taxon>
        <taxon>Basidiomycota</taxon>
        <taxon>Agaricomycotina</taxon>
        <taxon>Agaricomycetes</taxon>
        <taxon>Agaricomycetidae</taxon>
        <taxon>Agaricales</taxon>
        <taxon>Marasmiineae</taxon>
        <taxon>Mycenaceae</taxon>
        <taxon>Mycena</taxon>
    </lineage>
</organism>
<dbReference type="AlphaFoldDB" id="A0AAD6U7W5"/>
<name>A0AAD6U7W5_9AGAR</name>
<evidence type="ECO:0000313" key="2">
    <source>
        <dbReference type="Proteomes" id="UP001222325"/>
    </source>
</evidence>
<protein>
    <recommendedName>
        <fullName evidence="3">F-box domain-containing protein</fullName>
    </recommendedName>
</protein>
<dbReference type="PANTHER" id="PTHR38926">
    <property type="entry name" value="F-BOX DOMAIN CONTAINING PROTEIN, EXPRESSED"/>
    <property type="match status" value="1"/>
</dbReference>
<comment type="caution">
    <text evidence="1">The sequence shown here is derived from an EMBL/GenBank/DDBJ whole genome shotgun (WGS) entry which is preliminary data.</text>
</comment>
<reference evidence="1" key="1">
    <citation type="submission" date="2023-03" db="EMBL/GenBank/DDBJ databases">
        <title>Massive genome expansion in bonnet fungi (Mycena s.s.) driven by repeated elements and novel gene families across ecological guilds.</title>
        <authorList>
            <consortium name="Lawrence Berkeley National Laboratory"/>
            <person name="Harder C.B."/>
            <person name="Miyauchi S."/>
            <person name="Viragh M."/>
            <person name="Kuo A."/>
            <person name="Thoen E."/>
            <person name="Andreopoulos B."/>
            <person name="Lu D."/>
            <person name="Skrede I."/>
            <person name="Drula E."/>
            <person name="Henrissat B."/>
            <person name="Morin E."/>
            <person name="Kohler A."/>
            <person name="Barry K."/>
            <person name="LaButti K."/>
            <person name="Morin E."/>
            <person name="Salamov A."/>
            <person name="Lipzen A."/>
            <person name="Mereny Z."/>
            <person name="Hegedus B."/>
            <person name="Baldrian P."/>
            <person name="Stursova M."/>
            <person name="Weitz H."/>
            <person name="Taylor A."/>
            <person name="Grigoriev I.V."/>
            <person name="Nagy L.G."/>
            <person name="Martin F."/>
            <person name="Kauserud H."/>
        </authorList>
    </citation>
    <scope>NUCLEOTIDE SEQUENCE</scope>
    <source>
        <strain evidence="1">CBHHK173m</strain>
    </source>
</reference>
<accession>A0AAD6U7W5</accession>
<proteinExistence type="predicted"/>
<keyword evidence="2" id="KW-1185">Reference proteome</keyword>